<name>A0A2R5F972_9PROT</name>
<evidence type="ECO:0000313" key="1">
    <source>
        <dbReference type="EMBL" id="GBG14585.1"/>
    </source>
</evidence>
<dbReference type="AlphaFoldDB" id="A0A2R5F972"/>
<comment type="caution">
    <text evidence="1">The sequence shown here is derived from an EMBL/GenBank/DDBJ whole genome shotgun (WGS) entry which is preliminary data.</text>
</comment>
<protein>
    <submittedName>
        <fullName evidence="1">Uncharacterized protein</fullName>
    </submittedName>
</protein>
<proteinExistence type="predicted"/>
<organism evidence="1 2">
    <name type="scientific">Novimethylophilus kurashikiensis</name>
    <dbReference type="NCBI Taxonomy" id="1825523"/>
    <lineage>
        <taxon>Bacteria</taxon>
        <taxon>Pseudomonadati</taxon>
        <taxon>Pseudomonadota</taxon>
        <taxon>Betaproteobacteria</taxon>
        <taxon>Nitrosomonadales</taxon>
        <taxon>Methylophilaceae</taxon>
        <taxon>Novimethylophilus</taxon>
    </lineage>
</organism>
<sequence length="141" mass="16156">MQQTVESNNGFAVTAYLAFLDAVMAECGPCKCLMPNSNAITRRAKLTYQKEKAALTQKLEQLDAATTVVPEEFYNVEWNRLLKRVKYSLLSYDYSLPTTTPDFRFPRDGRNVPVYARDVLGQLRTLQEITFAYLKQQGKMQ</sequence>
<evidence type="ECO:0000313" key="2">
    <source>
        <dbReference type="Proteomes" id="UP000245081"/>
    </source>
</evidence>
<accession>A0A2R5F972</accession>
<dbReference type="EMBL" id="BDOQ01000008">
    <property type="protein sequence ID" value="GBG14585.1"/>
    <property type="molecule type" value="Genomic_DNA"/>
</dbReference>
<dbReference type="Proteomes" id="UP000245081">
    <property type="component" value="Unassembled WGS sequence"/>
</dbReference>
<reference evidence="1 2" key="1">
    <citation type="journal article" date="2018" name="Environ. Microbiol.">
        <title>Isolation and genomic characterization of Novimethylophilus kurashikiensis gen. nov. sp. nov., a new lanthanide-dependent methylotrophic species of Methylophilaceae.</title>
        <authorList>
            <person name="Lv H."/>
            <person name="Sahin N."/>
            <person name="Tani A."/>
        </authorList>
    </citation>
    <scope>NUCLEOTIDE SEQUENCE [LARGE SCALE GENOMIC DNA]</scope>
    <source>
        <strain evidence="1 2">La2-4</strain>
    </source>
</reference>
<gene>
    <name evidence="1" type="ORF">NMK_2184</name>
</gene>
<keyword evidence="2" id="KW-1185">Reference proteome</keyword>
<dbReference type="RefSeq" id="WP_109015776.1">
    <property type="nucleotide sequence ID" value="NZ_BDOQ01000008.1"/>
</dbReference>